<dbReference type="STRING" id="33007.HMPREF3198_00432"/>
<gene>
    <name evidence="1" type="ORF">CYJ19_07340</name>
</gene>
<comment type="caution">
    <text evidence="1">The sequence shown here is derived from an EMBL/GenBank/DDBJ whole genome shotgun (WGS) entry which is preliminary data.</text>
</comment>
<protein>
    <submittedName>
        <fullName evidence="1">Uncharacterized protein</fullName>
    </submittedName>
</protein>
<dbReference type="Proteomes" id="UP000235122">
    <property type="component" value="Unassembled WGS sequence"/>
</dbReference>
<keyword evidence="2" id="KW-1185">Reference proteome</keyword>
<evidence type="ECO:0000313" key="1">
    <source>
        <dbReference type="EMBL" id="PKY72019.1"/>
    </source>
</evidence>
<accession>A0A2I1ILL5</accession>
<reference evidence="1 2" key="1">
    <citation type="submission" date="2017-12" db="EMBL/GenBank/DDBJ databases">
        <title>Phylogenetic diversity of female urinary microbiome.</title>
        <authorList>
            <person name="Thomas-White K."/>
            <person name="Wolfe A.J."/>
        </authorList>
    </citation>
    <scope>NUCLEOTIDE SEQUENCE [LARGE SCALE GENOMIC DNA]</scope>
    <source>
        <strain evidence="1 2">UMB0402</strain>
    </source>
</reference>
<proteinExistence type="predicted"/>
<name>A0A2I1ILL5_9ACTO</name>
<sequence>MPTRTMDDVDVDQLIGSGGNLSRCCYEEGYCSESPTHVIIARENGRPVPLTYCQRHYVLSLAHYLEVHAQFCDGELSDHYVGWGPLDNITYLPGEDPLSL</sequence>
<dbReference type="RefSeq" id="WP_024331357.1">
    <property type="nucleotide sequence ID" value="NZ_JASOXK010000003.1"/>
</dbReference>
<dbReference type="AlphaFoldDB" id="A0A2I1ILL5"/>
<dbReference type="GeneID" id="35867521"/>
<dbReference type="EMBL" id="PKKO01000004">
    <property type="protein sequence ID" value="PKY72019.1"/>
    <property type="molecule type" value="Genomic_DNA"/>
</dbReference>
<organism evidence="1 2">
    <name type="scientific">Winkia neuii</name>
    <dbReference type="NCBI Taxonomy" id="33007"/>
    <lineage>
        <taxon>Bacteria</taxon>
        <taxon>Bacillati</taxon>
        <taxon>Actinomycetota</taxon>
        <taxon>Actinomycetes</taxon>
        <taxon>Actinomycetales</taxon>
        <taxon>Actinomycetaceae</taxon>
        <taxon>Winkia</taxon>
    </lineage>
</organism>
<evidence type="ECO:0000313" key="2">
    <source>
        <dbReference type="Proteomes" id="UP000235122"/>
    </source>
</evidence>